<comment type="caution">
    <text evidence="1">The sequence shown here is derived from an EMBL/GenBank/DDBJ whole genome shotgun (WGS) entry which is preliminary data.</text>
</comment>
<protein>
    <submittedName>
        <fullName evidence="1">Uncharacterized protein</fullName>
    </submittedName>
</protein>
<evidence type="ECO:0000313" key="1">
    <source>
        <dbReference type="EMBL" id="GJJ12186.1"/>
    </source>
</evidence>
<accession>A0AAV5AI75</accession>
<sequence>MDPHYEPSPDGNVTSSYAIDPSLLLFSAPVVTHGLNKAVQAENVSNIVDKLHAMNQASYDARDRIQKCLLSDTTTQRQYQSYIRAYVDWWEHEQYEHVQAKRQTIPAFPIVPGKVALFLSIQFTALNMV</sequence>
<dbReference type="EMBL" id="BPWL01000007">
    <property type="protein sequence ID" value="GJJ12186.1"/>
    <property type="molecule type" value="Genomic_DNA"/>
</dbReference>
<dbReference type="AlphaFoldDB" id="A0AAV5AI75"/>
<organism evidence="1 2">
    <name type="scientific">Clathrus columnatus</name>
    <dbReference type="NCBI Taxonomy" id="1419009"/>
    <lineage>
        <taxon>Eukaryota</taxon>
        <taxon>Fungi</taxon>
        <taxon>Dikarya</taxon>
        <taxon>Basidiomycota</taxon>
        <taxon>Agaricomycotina</taxon>
        <taxon>Agaricomycetes</taxon>
        <taxon>Phallomycetidae</taxon>
        <taxon>Phallales</taxon>
        <taxon>Clathraceae</taxon>
        <taxon>Clathrus</taxon>
    </lineage>
</organism>
<reference evidence="1" key="1">
    <citation type="submission" date="2021-10" db="EMBL/GenBank/DDBJ databases">
        <title>De novo Genome Assembly of Clathrus columnatus (Basidiomycota, Fungi) Using Illumina and Nanopore Sequence Data.</title>
        <authorList>
            <person name="Ogiso-Tanaka E."/>
            <person name="Itagaki H."/>
            <person name="Hosoya T."/>
            <person name="Hosaka K."/>
        </authorList>
    </citation>
    <scope>NUCLEOTIDE SEQUENCE</scope>
    <source>
        <strain evidence="1">MO-923</strain>
    </source>
</reference>
<keyword evidence="2" id="KW-1185">Reference proteome</keyword>
<name>A0AAV5AI75_9AGAM</name>
<gene>
    <name evidence="1" type="ORF">Clacol_006427</name>
</gene>
<proteinExistence type="predicted"/>
<evidence type="ECO:0000313" key="2">
    <source>
        <dbReference type="Proteomes" id="UP001050691"/>
    </source>
</evidence>
<dbReference type="Proteomes" id="UP001050691">
    <property type="component" value="Unassembled WGS sequence"/>
</dbReference>